<keyword evidence="8" id="KW-0560">Oxidoreductase</keyword>
<organism evidence="8 9">
    <name type="scientific">Corynebacterium pyruviciproducens</name>
    <dbReference type="NCBI Taxonomy" id="598660"/>
    <lineage>
        <taxon>Bacteria</taxon>
        <taxon>Bacillati</taxon>
        <taxon>Actinomycetota</taxon>
        <taxon>Actinomycetes</taxon>
        <taxon>Mycobacteriales</taxon>
        <taxon>Corynebacteriaceae</taxon>
        <taxon>Corynebacterium</taxon>
    </lineage>
</organism>
<evidence type="ECO:0000313" key="8">
    <source>
        <dbReference type="EMBL" id="WOT03215.1"/>
    </source>
</evidence>
<dbReference type="GO" id="GO:0009073">
    <property type="term" value="P:aromatic amino acid family biosynthetic process"/>
    <property type="evidence" value="ECO:0007669"/>
    <property type="project" value="UniProtKB-KW"/>
</dbReference>
<dbReference type="GO" id="GO:0009423">
    <property type="term" value="P:chorismate biosynthetic process"/>
    <property type="evidence" value="ECO:0007669"/>
    <property type="project" value="TreeGrafter"/>
</dbReference>
<dbReference type="InterPro" id="IPR036291">
    <property type="entry name" value="NAD(P)-bd_dom_sf"/>
</dbReference>
<evidence type="ECO:0000259" key="7">
    <source>
        <dbReference type="Pfam" id="PF18317"/>
    </source>
</evidence>
<dbReference type="RefSeq" id="WP_016457599.1">
    <property type="nucleotide sequence ID" value="NZ_CP136958.1"/>
</dbReference>
<dbReference type="InterPro" id="IPR006151">
    <property type="entry name" value="Shikm_DH/Glu-tRNA_Rdtase"/>
</dbReference>
<dbReference type="EMBL" id="CP136958">
    <property type="protein sequence ID" value="WOT03215.1"/>
    <property type="molecule type" value="Genomic_DNA"/>
</dbReference>
<dbReference type="EC" id="1.1.1.25" evidence="2"/>
<dbReference type="Pfam" id="PF01488">
    <property type="entry name" value="Shikimate_DH"/>
    <property type="match status" value="1"/>
</dbReference>
<dbReference type="GO" id="GO:0005829">
    <property type="term" value="C:cytosol"/>
    <property type="evidence" value="ECO:0007669"/>
    <property type="project" value="TreeGrafter"/>
</dbReference>
<name>A0AAF1BZY6_9CORY</name>
<evidence type="ECO:0000313" key="9">
    <source>
        <dbReference type="Proteomes" id="UP000234560"/>
    </source>
</evidence>
<sequence length="270" mass="28845">MFTCYVIGSPIRHSLSPVLHEAGYRKYSMEDEWRFERHECTADQVAEFVAGCDASVRGISVTMPCKFAALDVADEVSERAATIGSANTLVHRGDGTWAADNTDCEGILGALDELGVTDKIAGSEVVIIGGGGTSRPALWAVGSLGAARVTVINRTDKSAQLRPLVGDAEFSYRDFSGDLSHVTRQASVVISTVPSAVLAGREAEIAHCPVLDVIYDPRPTPLTQAARVAGFPAVEGNVMLAHQSFSQFEQYTGRPAPRTAMRDALESFLS</sequence>
<evidence type="ECO:0000256" key="4">
    <source>
        <dbReference type="ARBA" id="ARBA00049442"/>
    </source>
</evidence>
<dbReference type="GO" id="GO:0050661">
    <property type="term" value="F:NADP binding"/>
    <property type="evidence" value="ECO:0007669"/>
    <property type="project" value="TreeGrafter"/>
</dbReference>
<evidence type="ECO:0000259" key="5">
    <source>
        <dbReference type="Pfam" id="PF01488"/>
    </source>
</evidence>
<dbReference type="InterPro" id="IPR041121">
    <property type="entry name" value="SDH_C"/>
</dbReference>
<dbReference type="PANTHER" id="PTHR21089">
    <property type="entry name" value="SHIKIMATE DEHYDROGENASE"/>
    <property type="match status" value="1"/>
</dbReference>
<feature type="domain" description="SDH C-terminal" evidence="7">
    <location>
        <begin position="239"/>
        <end position="266"/>
    </location>
</feature>
<dbReference type="Gene3D" id="3.40.50.10860">
    <property type="entry name" value="Leucine Dehydrogenase, chain A, domain 1"/>
    <property type="match status" value="1"/>
</dbReference>
<dbReference type="SUPFAM" id="SSF51735">
    <property type="entry name" value="NAD(P)-binding Rossmann-fold domains"/>
    <property type="match status" value="1"/>
</dbReference>
<dbReference type="GO" id="GO:0004764">
    <property type="term" value="F:shikimate 3-dehydrogenase (NADP+) activity"/>
    <property type="evidence" value="ECO:0007669"/>
    <property type="project" value="UniProtKB-EC"/>
</dbReference>
<dbReference type="Pfam" id="PF18317">
    <property type="entry name" value="SDH_C"/>
    <property type="match status" value="1"/>
</dbReference>
<dbReference type="InterPro" id="IPR022893">
    <property type="entry name" value="Shikimate_DH_fam"/>
</dbReference>
<dbReference type="Gene3D" id="3.40.50.720">
    <property type="entry name" value="NAD(P)-binding Rossmann-like Domain"/>
    <property type="match status" value="1"/>
</dbReference>
<dbReference type="InterPro" id="IPR046346">
    <property type="entry name" value="Aminoacid_DH-like_N_sf"/>
</dbReference>
<evidence type="ECO:0000259" key="6">
    <source>
        <dbReference type="Pfam" id="PF08501"/>
    </source>
</evidence>
<reference evidence="8" key="1">
    <citation type="submission" date="2017-12" db="EMBL/GenBank/DDBJ databases">
        <authorList>
            <person name="Thomas-White K."/>
            <person name="Wolfe A.J."/>
        </authorList>
    </citation>
    <scope>NUCLEOTIDE SEQUENCE</scope>
    <source>
        <strain evidence="8">UMB0763</strain>
    </source>
</reference>
<feature type="domain" description="Quinate/shikimate 5-dehydrogenase/glutamyl-tRNA reductase" evidence="5">
    <location>
        <begin position="118"/>
        <end position="196"/>
    </location>
</feature>
<proteinExistence type="predicted"/>
<dbReference type="Proteomes" id="UP000234560">
    <property type="component" value="Chromosome"/>
</dbReference>
<comment type="catalytic activity">
    <reaction evidence="4">
        <text>shikimate + NADP(+) = 3-dehydroshikimate + NADPH + H(+)</text>
        <dbReference type="Rhea" id="RHEA:17737"/>
        <dbReference type="ChEBI" id="CHEBI:15378"/>
        <dbReference type="ChEBI" id="CHEBI:16630"/>
        <dbReference type="ChEBI" id="CHEBI:36208"/>
        <dbReference type="ChEBI" id="CHEBI:57783"/>
        <dbReference type="ChEBI" id="CHEBI:58349"/>
        <dbReference type="EC" id="1.1.1.25"/>
    </reaction>
</comment>
<dbReference type="InterPro" id="IPR010110">
    <property type="entry name" value="Shikimate_DH_AroM-type"/>
</dbReference>
<dbReference type="NCBIfam" id="NF001311">
    <property type="entry name" value="PRK00258.1-3"/>
    <property type="match status" value="1"/>
</dbReference>
<evidence type="ECO:0000256" key="3">
    <source>
        <dbReference type="ARBA" id="ARBA00023141"/>
    </source>
</evidence>
<gene>
    <name evidence="8" type="ORF">CYJ47_05525</name>
</gene>
<dbReference type="KEGG" id="cpyr:CYJ47_05525"/>
<dbReference type="CDD" id="cd01065">
    <property type="entry name" value="NAD_bind_Shikimate_DH"/>
    <property type="match status" value="1"/>
</dbReference>
<evidence type="ECO:0000256" key="2">
    <source>
        <dbReference type="ARBA" id="ARBA00012962"/>
    </source>
</evidence>
<feature type="domain" description="Shikimate dehydrogenase substrate binding N-terminal" evidence="6">
    <location>
        <begin position="6"/>
        <end position="89"/>
    </location>
</feature>
<dbReference type="SUPFAM" id="SSF53223">
    <property type="entry name" value="Aminoacid dehydrogenase-like, N-terminal domain"/>
    <property type="match status" value="1"/>
</dbReference>
<dbReference type="InterPro" id="IPR013708">
    <property type="entry name" value="Shikimate_DH-bd_N"/>
</dbReference>
<dbReference type="GO" id="GO:0019632">
    <property type="term" value="P:shikimate metabolic process"/>
    <property type="evidence" value="ECO:0007669"/>
    <property type="project" value="TreeGrafter"/>
</dbReference>
<keyword evidence="3" id="KW-0028">Amino-acid biosynthesis</keyword>
<dbReference type="NCBIfam" id="TIGR01809">
    <property type="entry name" value="Shik-DH-AROM"/>
    <property type="match status" value="1"/>
</dbReference>
<keyword evidence="3" id="KW-0057">Aromatic amino acid biosynthesis</keyword>
<protein>
    <recommendedName>
        <fullName evidence="2">shikimate dehydrogenase (NADP(+))</fullName>
        <ecNumber evidence="2">1.1.1.25</ecNumber>
    </recommendedName>
</protein>
<reference evidence="8" key="2">
    <citation type="submission" date="2023-10" db="EMBL/GenBank/DDBJ databases">
        <authorList>
            <person name="Choi B."/>
        </authorList>
    </citation>
    <scope>NUCLEOTIDE SEQUENCE</scope>
    <source>
        <strain evidence="8">UMB0763</strain>
    </source>
</reference>
<dbReference type="PANTHER" id="PTHR21089:SF1">
    <property type="entry name" value="BIFUNCTIONAL 3-DEHYDROQUINATE DEHYDRATASE_SHIKIMATE DEHYDROGENASE, CHLOROPLASTIC"/>
    <property type="match status" value="1"/>
</dbReference>
<evidence type="ECO:0000256" key="1">
    <source>
        <dbReference type="ARBA" id="ARBA00004871"/>
    </source>
</evidence>
<comment type="pathway">
    <text evidence="1">Metabolic intermediate biosynthesis; chorismate biosynthesis; chorismate from D-erythrose 4-phosphate and phosphoenolpyruvate: step 4/7.</text>
</comment>
<accession>A0AAF1BZY6</accession>
<dbReference type="Pfam" id="PF08501">
    <property type="entry name" value="Shikimate_dh_N"/>
    <property type="match status" value="1"/>
</dbReference>
<dbReference type="AlphaFoldDB" id="A0AAF1BZY6"/>